<evidence type="ECO:0000256" key="1">
    <source>
        <dbReference type="SAM" id="MobiDB-lite"/>
    </source>
</evidence>
<dbReference type="Proteomes" id="UP000492821">
    <property type="component" value="Unassembled WGS sequence"/>
</dbReference>
<reference evidence="3" key="2">
    <citation type="submission" date="2020-10" db="UniProtKB">
        <authorList>
            <consortium name="WormBaseParasite"/>
        </authorList>
    </citation>
    <scope>IDENTIFICATION</scope>
</reference>
<name>A0A7E4UWS4_PANRE</name>
<reference evidence="2" key="1">
    <citation type="journal article" date="2013" name="Genetics">
        <title>The draft genome and transcriptome of Panagrellus redivivus are shaped by the harsh demands of a free-living lifestyle.</title>
        <authorList>
            <person name="Srinivasan J."/>
            <person name="Dillman A.R."/>
            <person name="Macchietto M.G."/>
            <person name="Heikkinen L."/>
            <person name="Lakso M."/>
            <person name="Fracchia K.M."/>
            <person name="Antoshechkin I."/>
            <person name="Mortazavi A."/>
            <person name="Wong G."/>
            <person name="Sternberg P.W."/>
        </authorList>
    </citation>
    <scope>NUCLEOTIDE SEQUENCE [LARGE SCALE GENOMIC DNA]</scope>
    <source>
        <strain evidence="2">MT8872</strain>
    </source>
</reference>
<dbReference type="WBParaSite" id="Pan_g13766.t1">
    <property type="protein sequence ID" value="Pan_g13766.t1"/>
    <property type="gene ID" value="Pan_g13766"/>
</dbReference>
<accession>A0A7E4UWS4</accession>
<dbReference type="AlphaFoldDB" id="A0A7E4UWS4"/>
<evidence type="ECO:0000313" key="2">
    <source>
        <dbReference type="Proteomes" id="UP000492821"/>
    </source>
</evidence>
<organism evidence="2 3">
    <name type="scientific">Panagrellus redivivus</name>
    <name type="common">Microworm</name>
    <dbReference type="NCBI Taxonomy" id="6233"/>
    <lineage>
        <taxon>Eukaryota</taxon>
        <taxon>Metazoa</taxon>
        <taxon>Ecdysozoa</taxon>
        <taxon>Nematoda</taxon>
        <taxon>Chromadorea</taxon>
        <taxon>Rhabditida</taxon>
        <taxon>Tylenchina</taxon>
        <taxon>Panagrolaimomorpha</taxon>
        <taxon>Panagrolaimoidea</taxon>
        <taxon>Panagrolaimidae</taxon>
        <taxon>Panagrellus</taxon>
    </lineage>
</organism>
<feature type="compositionally biased region" description="Basic and acidic residues" evidence="1">
    <location>
        <begin position="119"/>
        <end position="138"/>
    </location>
</feature>
<feature type="region of interest" description="Disordered" evidence="1">
    <location>
        <begin position="113"/>
        <end position="138"/>
    </location>
</feature>
<sequence>MCIRYDLVRSPEDVQDDELLLQQALRMLNQDDEEDDGNDFLESVEDSDDELVPIVWDSDENFESNIHWDLGNDDDLEYLEDETGDDRERVIISPYNWGFSPIFGRGFLVNEENDAENPYGHEETNNKADNRKDTTDSS</sequence>
<evidence type="ECO:0000313" key="3">
    <source>
        <dbReference type="WBParaSite" id="Pan_g13766.t1"/>
    </source>
</evidence>
<protein>
    <submittedName>
        <fullName evidence="3">Uncharacterized protein</fullName>
    </submittedName>
</protein>
<keyword evidence="2" id="KW-1185">Reference proteome</keyword>
<proteinExistence type="predicted"/>